<keyword evidence="7" id="KW-1185">Reference proteome</keyword>
<name>A0ABX7NYZ7_9BACT</name>
<dbReference type="PANTHER" id="PTHR33337">
    <property type="entry name" value="GFA DOMAIN-CONTAINING PROTEIN"/>
    <property type="match status" value="1"/>
</dbReference>
<gene>
    <name evidence="6" type="ORF">JY651_03310</name>
</gene>
<protein>
    <submittedName>
        <fullName evidence="6">GFA family protein</fullName>
    </submittedName>
</protein>
<dbReference type="Pfam" id="PF04828">
    <property type="entry name" value="GFA"/>
    <property type="match status" value="1"/>
</dbReference>
<evidence type="ECO:0000313" key="7">
    <source>
        <dbReference type="Proteomes" id="UP000662747"/>
    </source>
</evidence>
<feature type="domain" description="CENP-V/GFA" evidence="5">
    <location>
        <begin position="1"/>
        <end position="121"/>
    </location>
</feature>
<sequence>MTKIQCLCGAVKLELSGAAVAHFYCHCDDCQVVHGAAYLPAAMYQIPQTRLVAGQPALWALKTTTRATCRDCGTRLFAEPKGLGVRSISATLLPKGMFQPTFHMQCQHAVRPIRDDLPHYKGYPAMFGGTDEQMPW</sequence>
<dbReference type="EMBL" id="CP071090">
    <property type="protein sequence ID" value="QSQ24020.1"/>
    <property type="molecule type" value="Genomic_DNA"/>
</dbReference>
<evidence type="ECO:0000256" key="1">
    <source>
        <dbReference type="ARBA" id="ARBA00005495"/>
    </source>
</evidence>
<dbReference type="PROSITE" id="PS51891">
    <property type="entry name" value="CENP_V_GFA"/>
    <property type="match status" value="1"/>
</dbReference>
<evidence type="ECO:0000256" key="2">
    <source>
        <dbReference type="ARBA" id="ARBA00022723"/>
    </source>
</evidence>
<dbReference type="PANTHER" id="PTHR33337:SF40">
    <property type="entry name" value="CENP-V_GFA DOMAIN-CONTAINING PROTEIN-RELATED"/>
    <property type="match status" value="1"/>
</dbReference>
<dbReference type="InterPro" id="IPR006913">
    <property type="entry name" value="CENP-V/GFA"/>
</dbReference>
<organism evidence="6 7">
    <name type="scientific">Pyxidicoccus parkwayensis</name>
    <dbReference type="NCBI Taxonomy" id="2813578"/>
    <lineage>
        <taxon>Bacteria</taxon>
        <taxon>Pseudomonadati</taxon>
        <taxon>Myxococcota</taxon>
        <taxon>Myxococcia</taxon>
        <taxon>Myxococcales</taxon>
        <taxon>Cystobacterineae</taxon>
        <taxon>Myxococcaceae</taxon>
        <taxon>Pyxidicoccus</taxon>
    </lineage>
</organism>
<reference evidence="6 7" key="1">
    <citation type="submission" date="2021-02" db="EMBL/GenBank/DDBJ databases">
        <title>De Novo genome assembly of isolated myxobacteria.</title>
        <authorList>
            <person name="Stevens D.C."/>
        </authorList>
    </citation>
    <scope>NUCLEOTIDE SEQUENCE [LARGE SCALE GENOMIC DNA]</scope>
    <source>
        <strain evidence="7">SCPEA02</strain>
    </source>
</reference>
<evidence type="ECO:0000259" key="5">
    <source>
        <dbReference type="PROSITE" id="PS51891"/>
    </source>
</evidence>
<keyword evidence="3" id="KW-0862">Zinc</keyword>
<evidence type="ECO:0000256" key="3">
    <source>
        <dbReference type="ARBA" id="ARBA00022833"/>
    </source>
</evidence>
<evidence type="ECO:0000256" key="4">
    <source>
        <dbReference type="ARBA" id="ARBA00023239"/>
    </source>
</evidence>
<keyword evidence="2" id="KW-0479">Metal-binding</keyword>
<dbReference type="SUPFAM" id="SSF51316">
    <property type="entry name" value="Mss4-like"/>
    <property type="match status" value="1"/>
</dbReference>
<dbReference type="InterPro" id="IPR011057">
    <property type="entry name" value="Mss4-like_sf"/>
</dbReference>
<dbReference type="Proteomes" id="UP000662747">
    <property type="component" value="Chromosome"/>
</dbReference>
<evidence type="ECO:0000313" key="6">
    <source>
        <dbReference type="EMBL" id="QSQ24020.1"/>
    </source>
</evidence>
<comment type="similarity">
    <text evidence="1">Belongs to the Gfa family.</text>
</comment>
<dbReference type="Gene3D" id="3.90.1590.10">
    <property type="entry name" value="glutathione-dependent formaldehyde- activating enzyme (gfa)"/>
    <property type="match status" value="1"/>
</dbReference>
<dbReference type="RefSeq" id="WP_206725589.1">
    <property type="nucleotide sequence ID" value="NZ_CP071090.1"/>
</dbReference>
<keyword evidence="4" id="KW-0456">Lyase</keyword>
<proteinExistence type="inferred from homology"/>
<accession>A0ABX7NYZ7</accession>